<feature type="region of interest" description="Disordered" evidence="1">
    <location>
        <begin position="1"/>
        <end position="42"/>
    </location>
</feature>
<sequence length="305" mass="34193">MTSGDNKEEAGQPAPQDTDPPSVDWTDPADEPAPVSQRQHRTNLLRVPTDLLGSTAFNDRPVPLHISGTRQIHAALFASLEETRTAVEAGDVFQAYMGDHFGISPDFSGSAGADGRKRFRSSYLRLLKGWMFDSNNAEGAVLKGWVESRFGLLPTFHKAPLRRMASDAWAGYLEQKLSTRFHNNMIHEQLDLLFEFCQWSVPRLFGPDCAHLTLYRGVNDFEEHHIVGRSDGAKSRRSVILRLNNLVSFTNDRDIAGQFGDHILEARVPSAKLVFFRDLLPRYPFQGEGEYLVVGGDYRVTASIF</sequence>
<dbReference type="Pfam" id="PF07357">
    <property type="entry name" value="DRAT"/>
    <property type="match status" value="1"/>
</dbReference>
<protein>
    <submittedName>
        <fullName evidence="2">NAD(+)--dinitrogen-reductase ADP-D-ribosyltransferase</fullName>
    </submittedName>
</protein>
<dbReference type="GO" id="GO:0030701">
    <property type="term" value="F:NAD+-dinitrogen-reductase ADP-D-ribosyltransferase activity"/>
    <property type="evidence" value="ECO:0007669"/>
    <property type="project" value="InterPro"/>
</dbReference>
<dbReference type="EMBL" id="AVFL01000012">
    <property type="protein sequence ID" value="EWY39444.1"/>
    <property type="molecule type" value="Genomic_DNA"/>
</dbReference>
<dbReference type="STRING" id="1385369.N825_07100"/>
<reference evidence="2 3" key="1">
    <citation type="submission" date="2013-08" db="EMBL/GenBank/DDBJ databases">
        <title>The genome sequence of Skermanella stibiiresistens.</title>
        <authorList>
            <person name="Zhu W."/>
            <person name="Wang G."/>
        </authorList>
    </citation>
    <scope>NUCLEOTIDE SEQUENCE [LARGE SCALE GENOMIC DNA]</scope>
    <source>
        <strain evidence="2 3">SB22</strain>
    </source>
</reference>
<comment type="caution">
    <text evidence="2">The sequence shown here is derived from an EMBL/GenBank/DDBJ whole genome shotgun (WGS) entry which is preliminary data.</text>
</comment>
<dbReference type="GO" id="GO:0009399">
    <property type="term" value="P:nitrogen fixation"/>
    <property type="evidence" value="ECO:0007669"/>
    <property type="project" value="InterPro"/>
</dbReference>
<accession>W9H045</accession>
<gene>
    <name evidence="2" type="ORF">N825_07100</name>
</gene>
<feature type="compositionally biased region" description="Basic and acidic residues" evidence="1">
    <location>
        <begin position="1"/>
        <end position="10"/>
    </location>
</feature>
<name>W9H045_9PROT</name>
<evidence type="ECO:0000313" key="2">
    <source>
        <dbReference type="EMBL" id="EWY39444.1"/>
    </source>
</evidence>
<dbReference type="AlphaFoldDB" id="W9H045"/>
<dbReference type="RefSeq" id="WP_084164828.1">
    <property type="nucleotide sequence ID" value="NZ_AVFL01000012.1"/>
</dbReference>
<organism evidence="2 3">
    <name type="scientific">Skermanella stibiiresistens SB22</name>
    <dbReference type="NCBI Taxonomy" id="1385369"/>
    <lineage>
        <taxon>Bacteria</taxon>
        <taxon>Pseudomonadati</taxon>
        <taxon>Pseudomonadota</taxon>
        <taxon>Alphaproteobacteria</taxon>
        <taxon>Rhodospirillales</taxon>
        <taxon>Azospirillaceae</taxon>
        <taxon>Skermanella</taxon>
    </lineage>
</organism>
<keyword evidence="3" id="KW-1185">Reference proteome</keyword>
<keyword evidence="2" id="KW-0808">Transferase</keyword>
<dbReference type="InterPro" id="IPR009953">
    <property type="entry name" value="DRA_trans"/>
</dbReference>
<dbReference type="OrthoDB" id="183043at2"/>
<dbReference type="PATRIC" id="fig|1385369.3.peg.3615"/>
<proteinExistence type="predicted"/>
<evidence type="ECO:0000256" key="1">
    <source>
        <dbReference type="SAM" id="MobiDB-lite"/>
    </source>
</evidence>
<evidence type="ECO:0000313" key="3">
    <source>
        <dbReference type="Proteomes" id="UP000019486"/>
    </source>
</evidence>
<dbReference type="Proteomes" id="UP000019486">
    <property type="component" value="Unassembled WGS sequence"/>
</dbReference>